<sequence>MYPIWYRLWYCDNGHNGDAHSRGVGEIEGWPILQVTKTNKVGCKGYCVEDWAVPAATTITTCKGKSAGQEVSQAEAILAHNSLASAMTVQQLNDRFAQTRSKVAKLREFYHHPQIERRRRHLQWRQWLVKTKIPVDAKRKHDKTLIQAIGHAGTGVGSRVGGHFRLGGKWHRHISRQHTIVLVTNEARTSMTCPFCRHRIIHPRKTVNGRSKLNLGTSCCTNPSCEAYQQQKNCFGRDSLSCTCIALRCYGQLTNCEIL</sequence>
<organism evidence="1 2">
    <name type="scientific">Hesseltinella vesiculosa</name>
    <dbReference type="NCBI Taxonomy" id="101127"/>
    <lineage>
        <taxon>Eukaryota</taxon>
        <taxon>Fungi</taxon>
        <taxon>Fungi incertae sedis</taxon>
        <taxon>Mucoromycota</taxon>
        <taxon>Mucoromycotina</taxon>
        <taxon>Mucoromycetes</taxon>
        <taxon>Mucorales</taxon>
        <taxon>Cunninghamellaceae</taxon>
        <taxon>Hesseltinella</taxon>
    </lineage>
</organism>
<protein>
    <submittedName>
        <fullName evidence="1">Uncharacterized protein</fullName>
    </submittedName>
</protein>
<comment type="caution">
    <text evidence="1">The sequence shown here is derived from an EMBL/GenBank/DDBJ whole genome shotgun (WGS) entry which is preliminary data.</text>
</comment>
<evidence type="ECO:0000313" key="1">
    <source>
        <dbReference type="EMBL" id="ORX62976.1"/>
    </source>
</evidence>
<reference evidence="1 2" key="1">
    <citation type="submission" date="2016-07" db="EMBL/GenBank/DDBJ databases">
        <title>Pervasive Adenine N6-methylation of Active Genes in Fungi.</title>
        <authorList>
            <consortium name="DOE Joint Genome Institute"/>
            <person name="Mondo S.J."/>
            <person name="Dannebaum R.O."/>
            <person name="Kuo R.C."/>
            <person name="Labutti K."/>
            <person name="Haridas S."/>
            <person name="Kuo A."/>
            <person name="Salamov A."/>
            <person name="Ahrendt S.R."/>
            <person name="Lipzen A."/>
            <person name="Sullivan W."/>
            <person name="Andreopoulos W.B."/>
            <person name="Clum A."/>
            <person name="Lindquist E."/>
            <person name="Daum C."/>
            <person name="Ramamoorthy G.K."/>
            <person name="Gryganskyi A."/>
            <person name="Culley D."/>
            <person name="Magnuson J.K."/>
            <person name="James T.Y."/>
            <person name="O'Malley M.A."/>
            <person name="Stajich J.E."/>
            <person name="Spatafora J.W."/>
            <person name="Visel A."/>
            <person name="Grigoriev I.V."/>
        </authorList>
    </citation>
    <scope>NUCLEOTIDE SEQUENCE [LARGE SCALE GENOMIC DNA]</scope>
    <source>
        <strain evidence="1 2">NRRL 3301</strain>
    </source>
</reference>
<dbReference type="Proteomes" id="UP000242146">
    <property type="component" value="Unassembled WGS sequence"/>
</dbReference>
<gene>
    <name evidence="1" type="ORF">DM01DRAFT_1009410</name>
</gene>
<evidence type="ECO:0000313" key="2">
    <source>
        <dbReference type="Proteomes" id="UP000242146"/>
    </source>
</evidence>
<accession>A0A1X2GY19</accession>
<keyword evidence="2" id="KW-1185">Reference proteome</keyword>
<dbReference type="AlphaFoldDB" id="A0A1X2GY19"/>
<name>A0A1X2GY19_9FUNG</name>
<proteinExistence type="predicted"/>
<dbReference type="OrthoDB" id="2289379at2759"/>
<dbReference type="STRING" id="101127.A0A1X2GY19"/>
<dbReference type="EMBL" id="MCGT01000001">
    <property type="protein sequence ID" value="ORX62976.1"/>
    <property type="molecule type" value="Genomic_DNA"/>
</dbReference>